<protein>
    <submittedName>
        <fullName evidence="2">Uncharacterized protein</fullName>
    </submittedName>
</protein>
<gene>
    <name evidence="2" type="ORF">CRENBAI_004124</name>
</gene>
<evidence type="ECO:0000313" key="2">
    <source>
        <dbReference type="EMBL" id="KAK5603597.1"/>
    </source>
</evidence>
<dbReference type="EMBL" id="JAHHUM010002428">
    <property type="protein sequence ID" value="KAK5603597.1"/>
    <property type="molecule type" value="Genomic_DNA"/>
</dbReference>
<organism evidence="2 3">
    <name type="scientific">Crenichthys baileyi</name>
    <name type="common">White River springfish</name>
    <dbReference type="NCBI Taxonomy" id="28760"/>
    <lineage>
        <taxon>Eukaryota</taxon>
        <taxon>Metazoa</taxon>
        <taxon>Chordata</taxon>
        <taxon>Craniata</taxon>
        <taxon>Vertebrata</taxon>
        <taxon>Euteleostomi</taxon>
        <taxon>Actinopterygii</taxon>
        <taxon>Neopterygii</taxon>
        <taxon>Teleostei</taxon>
        <taxon>Neoteleostei</taxon>
        <taxon>Acanthomorphata</taxon>
        <taxon>Ovalentaria</taxon>
        <taxon>Atherinomorphae</taxon>
        <taxon>Cyprinodontiformes</taxon>
        <taxon>Goodeidae</taxon>
        <taxon>Crenichthys</taxon>
    </lineage>
</organism>
<feature type="region of interest" description="Disordered" evidence="1">
    <location>
        <begin position="49"/>
        <end position="88"/>
    </location>
</feature>
<dbReference type="AlphaFoldDB" id="A0AAV9R3I2"/>
<dbReference type="Proteomes" id="UP001311232">
    <property type="component" value="Unassembled WGS sequence"/>
</dbReference>
<name>A0AAV9R3I2_9TELE</name>
<proteinExistence type="predicted"/>
<sequence length="88" mass="10151">MHTVFEKSPQQRLGLYNPSEPVFLAREKDDAASPSEREQLRQRELWCSSGTDSHRNCQRGLTGESSSYSPFTTNKPEEKKEKKREYSG</sequence>
<evidence type="ECO:0000313" key="3">
    <source>
        <dbReference type="Proteomes" id="UP001311232"/>
    </source>
</evidence>
<keyword evidence="3" id="KW-1185">Reference proteome</keyword>
<reference evidence="2 3" key="1">
    <citation type="submission" date="2021-06" db="EMBL/GenBank/DDBJ databases">
        <authorList>
            <person name="Palmer J.M."/>
        </authorList>
    </citation>
    <scope>NUCLEOTIDE SEQUENCE [LARGE SCALE GENOMIC DNA]</scope>
    <source>
        <strain evidence="2 3">MEX-2019</strain>
        <tissue evidence="2">Muscle</tissue>
    </source>
</reference>
<evidence type="ECO:0000256" key="1">
    <source>
        <dbReference type="SAM" id="MobiDB-lite"/>
    </source>
</evidence>
<comment type="caution">
    <text evidence="2">The sequence shown here is derived from an EMBL/GenBank/DDBJ whole genome shotgun (WGS) entry which is preliminary data.</text>
</comment>
<feature type="compositionally biased region" description="Polar residues" evidence="1">
    <location>
        <begin position="63"/>
        <end position="74"/>
    </location>
</feature>
<accession>A0AAV9R3I2</accession>
<feature type="compositionally biased region" description="Basic and acidic residues" evidence="1">
    <location>
        <begin position="75"/>
        <end position="88"/>
    </location>
</feature>
<feature type="region of interest" description="Disordered" evidence="1">
    <location>
        <begin position="1"/>
        <end position="21"/>
    </location>
</feature>